<dbReference type="InterPro" id="IPR055178">
    <property type="entry name" value="RsdA/BaiN/AoA(So)-like_dom"/>
</dbReference>
<dbReference type="PANTHER" id="PTHR42887:SF2">
    <property type="entry name" value="OS12G0638800 PROTEIN"/>
    <property type="match status" value="1"/>
</dbReference>
<dbReference type="Proteomes" id="UP000779049">
    <property type="component" value="Unassembled WGS sequence"/>
</dbReference>
<gene>
    <name evidence="6" type="ORF">FLB61_09515</name>
</gene>
<comment type="caution">
    <text evidence="6">The sequence shown here is derived from an EMBL/GenBank/DDBJ whole genome shotgun (WGS) entry which is preliminary data.</text>
</comment>
<evidence type="ECO:0000259" key="4">
    <source>
        <dbReference type="Pfam" id="PF03486"/>
    </source>
</evidence>
<evidence type="ECO:0000256" key="1">
    <source>
        <dbReference type="ARBA" id="ARBA00001974"/>
    </source>
</evidence>
<protein>
    <submittedName>
        <fullName evidence="6">NAD(P)/FAD-dependent oxidoreductase</fullName>
    </submittedName>
</protein>
<evidence type="ECO:0000313" key="6">
    <source>
        <dbReference type="EMBL" id="MBY0759317.1"/>
    </source>
</evidence>
<dbReference type="PRINTS" id="PR00368">
    <property type="entry name" value="FADPNR"/>
</dbReference>
<evidence type="ECO:0000259" key="5">
    <source>
        <dbReference type="Pfam" id="PF22780"/>
    </source>
</evidence>
<reference evidence="6 7" key="1">
    <citation type="journal article" date="2020" name="New Microbes New Infect">
        <title>Sellimonas caecigallum sp. nov., description and genome sequence of a new member of the Sellimonas genus isolated from the cecum of feral chicken.</title>
        <authorList>
            <person name="Wongkuna S."/>
            <person name="Ghimire S."/>
            <person name="Antony L."/>
            <person name="Chankhamhaengdecha S."/>
            <person name="Janvilisri T."/>
            <person name="Scaria J."/>
        </authorList>
    </citation>
    <scope>NUCLEOTIDE SEQUENCE [LARGE SCALE GENOMIC DNA]</scope>
    <source>
        <strain evidence="6 7">SW451</strain>
    </source>
</reference>
<dbReference type="SUPFAM" id="SSF160996">
    <property type="entry name" value="HI0933 insert domain-like"/>
    <property type="match status" value="1"/>
</dbReference>
<dbReference type="Pfam" id="PF22780">
    <property type="entry name" value="HI0933_like_1st"/>
    <property type="match status" value="1"/>
</dbReference>
<dbReference type="Pfam" id="PF03486">
    <property type="entry name" value="HI0933_like"/>
    <property type="match status" value="1"/>
</dbReference>
<dbReference type="SUPFAM" id="SSF51905">
    <property type="entry name" value="FAD/NAD(P)-binding domain"/>
    <property type="match status" value="1"/>
</dbReference>
<sequence length="411" mass="45680">MAKVLVIGGGAAGMMAAIFAARNGHDAHLFEKNEKLGKKIYITGKGRCNLTNACDMEELLDSVVTNKKFLYSSFYGFTNEETMEFFQSIGLEIKIERGNRVFPVSDHSSDVIRVLERELRRLNVKLYLREKVTWVGTSENRFSYLKLENGETVKGDACIIATGGNSYQTTGSDGDGYRFAEELGHTVTEISPALVPVEIKEGFVKELQGLSLRNVEISVLDDRKEVYREFGEMLFTHYGVSGPLILSASSFVGSRLKKKTLRLIIDLKPALSFEQLDARVLRDFEENKNRQFKNALDKLFPSKLIPVIVTLSGISPEKKVNEITKEERHRLVSLIKGMEMTMTKLRDFNEAIITQGGVSVKEINPATMESKKVGGVYFAGEVLDLDAVTGGFNLQIAWSTGNAAGSSVFDE</sequence>
<dbReference type="Gene3D" id="1.10.8.260">
    <property type="entry name" value="HI0933 insert domain-like"/>
    <property type="match status" value="1"/>
</dbReference>
<dbReference type="NCBIfam" id="TIGR00275">
    <property type="entry name" value="aminoacetone oxidase family FAD-binding enzyme"/>
    <property type="match status" value="1"/>
</dbReference>
<evidence type="ECO:0000256" key="3">
    <source>
        <dbReference type="ARBA" id="ARBA00022827"/>
    </source>
</evidence>
<dbReference type="InterPro" id="IPR057661">
    <property type="entry name" value="RsdA/BaiN/AoA(So)_Rossmann"/>
</dbReference>
<keyword evidence="7" id="KW-1185">Reference proteome</keyword>
<keyword evidence="3" id="KW-0274">FAD</keyword>
<dbReference type="PANTHER" id="PTHR42887">
    <property type="entry name" value="OS12G0638800 PROTEIN"/>
    <property type="match status" value="1"/>
</dbReference>
<feature type="domain" description="RsdA/BaiN/AoA(So)-like Rossmann fold-like" evidence="4">
    <location>
        <begin position="3"/>
        <end position="406"/>
    </location>
</feature>
<dbReference type="InterPro" id="IPR004792">
    <property type="entry name" value="BaiN-like"/>
</dbReference>
<accession>A0ABS7L994</accession>
<feature type="domain" description="RsdA/BaiN/AoA(So)-like insert" evidence="5">
    <location>
        <begin position="192"/>
        <end position="353"/>
    </location>
</feature>
<dbReference type="PRINTS" id="PR00411">
    <property type="entry name" value="PNDRDTASEI"/>
</dbReference>
<dbReference type="RefSeq" id="WP_221919983.1">
    <property type="nucleotide sequence ID" value="NZ_CP173660.1"/>
</dbReference>
<name>A0ABS7L994_9FIRM</name>
<comment type="cofactor">
    <cofactor evidence="1">
        <name>FAD</name>
        <dbReference type="ChEBI" id="CHEBI:57692"/>
    </cofactor>
</comment>
<dbReference type="Gene3D" id="3.50.50.60">
    <property type="entry name" value="FAD/NAD(P)-binding domain"/>
    <property type="match status" value="1"/>
</dbReference>
<dbReference type="InterPro" id="IPR023166">
    <property type="entry name" value="BaiN-like_dom_sf"/>
</dbReference>
<evidence type="ECO:0000256" key="2">
    <source>
        <dbReference type="ARBA" id="ARBA00022630"/>
    </source>
</evidence>
<evidence type="ECO:0000313" key="7">
    <source>
        <dbReference type="Proteomes" id="UP000779049"/>
    </source>
</evidence>
<organism evidence="6 7">
    <name type="scientific">Sellimonas caecigallum</name>
    <dbReference type="NCBI Taxonomy" id="2592333"/>
    <lineage>
        <taxon>Bacteria</taxon>
        <taxon>Bacillati</taxon>
        <taxon>Bacillota</taxon>
        <taxon>Clostridia</taxon>
        <taxon>Lachnospirales</taxon>
        <taxon>Lachnospiraceae</taxon>
        <taxon>Sellimonas</taxon>
    </lineage>
</organism>
<dbReference type="InterPro" id="IPR036188">
    <property type="entry name" value="FAD/NAD-bd_sf"/>
</dbReference>
<proteinExistence type="predicted"/>
<dbReference type="EMBL" id="VIRV01000014">
    <property type="protein sequence ID" value="MBY0759317.1"/>
    <property type="molecule type" value="Genomic_DNA"/>
</dbReference>
<keyword evidence="2" id="KW-0285">Flavoprotein</keyword>
<dbReference type="Gene3D" id="2.40.30.10">
    <property type="entry name" value="Translation factors"/>
    <property type="match status" value="1"/>
</dbReference>